<evidence type="ECO:0000313" key="2">
    <source>
        <dbReference type="Proteomes" id="UP000532373"/>
    </source>
</evidence>
<reference evidence="1 2" key="1">
    <citation type="submission" date="2020-08" db="EMBL/GenBank/DDBJ databases">
        <title>Genomic Encyclopedia of Type Strains, Phase IV (KMG-IV): sequencing the most valuable type-strain genomes for metagenomic binning, comparative biology and taxonomic classification.</title>
        <authorList>
            <person name="Goeker M."/>
        </authorList>
    </citation>
    <scope>NUCLEOTIDE SEQUENCE [LARGE SCALE GENOMIC DNA]</scope>
    <source>
        <strain evidence="1 2">DSM 17454</strain>
    </source>
</reference>
<organism evidence="1 2">
    <name type="scientific">Aminobacter carboxidus</name>
    <dbReference type="NCBI Taxonomy" id="376165"/>
    <lineage>
        <taxon>Bacteria</taxon>
        <taxon>Pseudomonadati</taxon>
        <taxon>Pseudomonadota</taxon>
        <taxon>Alphaproteobacteria</taxon>
        <taxon>Hyphomicrobiales</taxon>
        <taxon>Phyllobacteriaceae</taxon>
        <taxon>Aminobacter</taxon>
    </lineage>
</organism>
<accession>A0A8E2BFQ7</accession>
<comment type="caution">
    <text evidence="1">The sequence shown here is derived from an EMBL/GenBank/DDBJ whole genome shotgun (WGS) entry which is preliminary data.</text>
</comment>
<protein>
    <submittedName>
        <fullName evidence="1">Uncharacterized protein</fullName>
    </submittedName>
</protein>
<evidence type="ECO:0000313" key="1">
    <source>
        <dbReference type="EMBL" id="MBB6470528.1"/>
    </source>
</evidence>
<name>A0A8E2BFQ7_9HYPH</name>
<sequence length="149" mass="15438">MAGDDAGDDVGEAYGSTPLSLAVSTSEAMVAQCSPPPSEPAKRAFFRLRAIGLIERSTTLESISTRPSSRKRPERVADCFGELALLADQGELLAQPWLEGIDDGAASLLAGGAPLFGRASPYLALDLVSSAMRWSASVAIGAGPDWATS</sequence>
<dbReference type="Proteomes" id="UP000532373">
    <property type="component" value="Unassembled WGS sequence"/>
</dbReference>
<proteinExistence type="predicted"/>
<dbReference type="EMBL" id="JACHGI010000034">
    <property type="protein sequence ID" value="MBB6470528.1"/>
    <property type="molecule type" value="Genomic_DNA"/>
</dbReference>
<dbReference type="AlphaFoldDB" id="A0A8E2BFQ7"/>
<gene>
    <name evidence="1" type="ORF">HNQ96_006427</name>
</gene>